<sequence>MTLTTILMAAVGILAVLALATLLLPRHIEVERQSMLPKQAKDIINLAASNKGYQKFNPYKSADPDLSIQHFGPENGIGSGFHFNGKDGKGSQVVSSVTNHSVQYSIDLGAMGQPTQIIKAEPKENGALVTWRMEMDLGNNPIARVFGLFMDKMVGKTFEKGLDNLAKAA</sequence>
<name>A0AAV2VPL6_9VIBR</name>
<dbReference type="AlphaFoldDB" id="A0AAV2VPL6"/>
<gene>
    <name evidence="2" type="ORF">VIBNISOn1_1810038</name>
</gene>
<evidence type="ECO:0000256" key="1">
    <source>
        <dbReference type="SAM" id="Phobius"/>
    </source>
</evidence>
<evidence type="ECO:0008006" key="4">
    <source>
        <dbReference type="Google" id="ProtNLM"/>
    </source>
</evidence>
<dbReference type="InterPro" id="IPR023393">
    <property type="entry name" value="START-like_dom_sf"/>
</dbReference>
<keyword evidence="1" id="KW-0472">Membrane</keyword>
<keyword evidence="1" id="KW-1133">Transmembrane helix</keyword>
<evidence type="ECO:0000313" key="3">
    <source>
        <dbReference type="Proteomes" id="UP000018211"/>
    </source>
</evidence>
<dbReference type="SUPFAM" id="SSF55961">
    <property type="entry name" value="Bet v1-like"/>
    <property type="match status" value="1"/>
</dbReference>
<organism evidence="2 3">
    <name type="scientific">Vibrio nigripulchritudo SOn1</name>
    <dbReference type="NCBI Taxonomy" id="1238450"/>
    <lineage>
        <taxon>Bacteria</taxon>
        <taxon>Pseudomonadati</taxon>
        <taxon>Pseudomonadota</taxon>
        <taxon>Gammaproteobacteria</taxon>
        <taxon>Vibrionales</taxon>
        <taxon>Vibrionaceae</taxon>
        <taxon>Vibrio</taxon>
    </lineage>
</organism>
<evidence type="ECO:0000313" key="2">
    <source>
        <dbReference type="EMBL" id="CCO46579.1"/>
    </source>
</evidence>
<dbReference type="Gene3D" id="3.30.530.20">
    <property type="match status" value="1"/>
</dbReference>
<feature type="transmembrane region" description="Helical" evidence="1">
    <location>
        <begin position="6"/>
        <end position="25"/>
    </location>
</feature>
<accession>A0AAV2VPL6</accession>
<dbReference type="InterPro" id="IPR019587">
    <property type="entry name" value="Polyketide_cyclase/dehydratase"/>
</dbReference>
<protein>
    <recommendedName>
        <fullName evidence="4">Polyketide cyclase</fullName>
    </recommendedName>
</protein>
<dbReference type="EMBL" id="CAOF01000092">
    <property type="protein sequence ID" value="CCO46579.1"/>
    <property type="molecule type" value="Genomic_DNA"/>
</dbReference>
<comment type="caution">
    <text evidence="2">The sequence shown here is derived from an EMBL/GenBank/DDBJ whole genome shotgun (WGS) entry which is preliminary data.</text>
</comment>
<dbReference type="Proteomes" id="UP000018211">
    <property type="component" value="Unassembled WGS sequence"/>
</dbReference>
<reference evidence="2 3" key="1">
    <citation type="journal article" date="2013" name="ISME J.">
        <title>Comparative genomics of pathogenic lineages of Vibrio nigripulchritudo identifies virulence-associated traits.</title>
        <authorList>
            <person name="Goudenege D."/>
            <person name="Labreuche Y."/>
            <person name="Krin E."/>
            <person name="Ansquer D."/>
            <person name="Mangenot S."/>
            <person name="Calteau A."/>
            <person name="Medigue C."/>
            <person name="Mazel D."/>
            <person name="Polz M.F."/>
            <person name="Le Roux F."/>
        </authorList>
    </citation>
    <scope>NUCLEOTIDE SEQUENCE [LARGE SCALE GENOMIC DNA]</scope>
    <source>
        <strain evidence="2 3">SOn1</strain>
    </source>
</reference>
<keyword evidence="1" id="KW-0812">Transmembrane</keyword>
<dbReference type="RefSeq" id="WP_022561569.1">
    <property type="nucleotide sequence ID" value="NZ_LK391965.1"/>
</dbReference>
<proteinExistence type="predicted"/>
<dbReference type="Pfam" id="PF10604">
    <property type="entry name" value="Polyketide_cyc2"/>
    <property type="match status" value="1"/>
</dbReference>